<dbReference type="Proteomes" id="UP000297777">
    <property type="component" value="Unassembled WGS sequence"/>
</dbReference>
<organism evidence="3 4">
    <name type="scientific">Botrytis tulipae</name>
    <dbReference type="NCBI Taxonomy" id="87230"/>
    <lineage>
        <taxon>Eukaryota</taxon>
        <taxon>Fungi</taxon>
        <taxon>Dikarya</taxon>
        <taxon>Ascomycota</taxon>
        <taxon>Pezizomycotina</taxon>
        <taxon>Leotiomycetes</taxon>
        <taxon>Helotiales</taxon>
        <taxon>Sclerotiniaceae</taxon>
        <taxon>Botrytis</taxon>
    </lineage>
</organism>
<sequence>MITYQHIGPSTKKRSLIPSPGTMNITARNDGTLIFHHIPAARSGFSYRGIAGGLNGGDNVTGLTAEARQEKLEQTKLRLQEARANFQESMNRLNQELSLVRDDDSVTLLDNEDVGSPMRDEMSFEDNDCKELVKI</sequence>
<dbReference type="EMBL" id="PQXH01000253">
    <property type="protein sequence ID" value="TGO07692.1"/>
    <property type="molecule type" value="Genomic_DNA"/>
</dbReference>
<dbReference type="AlphaFoldDB" id="A0A4Z1EA77"/>
<comment type="caution">
    <text evidence="3">The sequence shown here is derived from an EMBL/GenBank/DDBJ whole genome shotgun (WGS) entry which is preliminary data.</text>
</comment>
<proteinExistence type="predicted"/>
<evidence type="ECO:0000313" key="3">
    <source>
        <dbReference type="EMBL" id="TGO07692.1"/>
    </source>
</evidence>
<accession>A0A4Z1EA77</accession>
<feature type="coiled-coil region" evidence="1">
    <location>
        <begin position="65"/>
        <end position="103"/>
    </location>
</feature>
<name>A0A4Z1EA77_9HELO</name>
<keyword evidence="1" id="KW-0175">Coiled coil</keyword>
<dbReference type="OrthoDB" id="3481621at2759"/>
<evidence type="ECO:0000256" key="1">
    <source>
        <dbReference type="SAM" id="Coils"/>
    </source>
</evidence>
<evidence type="ECO:0000256" key="2">
    <source>
        <dbReference type="SAM" id="MobiDB-lite"/>
    </source>
</evidence>
<keyword evidence="4" id="KW-1185">Reference proteome</keyword>
<reference evidence="3 4" key="1">
    <citation type="submission" date="2017-12" db="EMBL/GenBank/DDBJ databases">
        <title>Comparative genomics of Botrytis spp.</title>
        <authorList>
            <person name="Valero-Jimenez C.A."/>
            <person name="Tapia P."/>
            <person name="Veloso J."/>
            <person name="Silva-Moreno E."/>
            <person name="Staats M."/>
            <person name="Valdes J.H."/>
            <person name="Van Kan J.A.L."/>
        </authorList>
    </citation>
    <scope>NUCLEOTIDE SEQUENCE [LARGE SCALE GENOMIC DNA]</scope>
    <source>
        <strain evidence="3 4">Bt9001</strain>
    </source>
</reference>
<feature type="region of interest" description="Disordered" evidence="2">
    <location>
        <begin position="1"/>
        <end position="21"/>
    </location>
</feature>
<protein>
    <submittedName>
        <fullName evidence="3">Uncharacterized protein</fullName>
    </submittedName>
</protein>
<gene>
    <name evidence="3" type="ORF">BTUL_0253g00080</name>
</gene>
<evidence type="ECO:0000313" key="4">
    <source>
        <dbReference type="Proteomes" id="UP000297777"/>
    </source>
</evidence>